<sequence length="121" mass="14219">MYPKLLEAICKSCLLPRTGKEIIDRMCKDCGYCYNCKDLNPKEDLTHGDTEEFNRFSGSEAEEEHKEIWKTINHMYGQISRQKKQMKVVSEVLVDHKYHIEALQRKSEIPQKNNAIQTKDQ</sequence>
<gene>
    <name evidence="1" type="ORF">RPERSI_LOCUS470</name>
</gene>
<accession>A0ACA9KEZ3</accession>
<reference evidence="1" key="1">
    <citation type="submission" date="2021-06" db="EMBL/GenBank/DDBJ databases">
        <authorList>
            <person name="Kallberg Y."/>
            <person name="Tangrot J."/>
            <person name="Rosling A."/>
        </authorList>
    </citation>
    <scope>NUCLEOTIDE SEQUENCE</scope>
    <source>
        <strain evidence="1">MA461A</strain>
    </source>
</reference>
<proteinExistence type="predicted"/>
<dbReference type="Proteomes" id="UP000789920">
    <property type="component" value="Unassembled WGS sequence"/>
</dbReference>
<organism evidence="1 2">
    <name type="scientific">Racocetra persica</name>
    <dbReference type="NCBI Taxonomy" id="160502"/>
    <lineage>
        <taxon>Eukaryota</taxon>
        <taxon>Fungi</taxon>
        <taxon>Fungi incertae sedis</taxon>
        <taxon>Mucoromycota</taxon>
        <taxon>Glomeromycotina</taxon>
        <taxon>Glomeromycetes</taxon>
        <taxon>Diversisporales</taxon>
        <taxon>Gigasporaceae</taxon>
        <taxon>Racocetra</taxon>
    </lineage>
</organism>
<evidence type="ECO:0000313" key="2">
    <source>
        <dbReference type="Proteomes" id="UP000789920"/>
    </source>
</evidence>
<protein>
    <submittedName>
        <fullName evidence="1">24485_t:CDS:1</fullName>
    </submittedName>
</protein>
<keyword evidence="2" id="KW-1185">Reference proteome</keyword>
<name>A0ACA9KEZ3_9GLOM</name>
<comment type="caution">
    <text evidence="1">The sequence shown here is derived from an EMBL/GenBank/DDBJ whole genome shotgun (WGS) entry which is preliminary data.</text>
</comment>
<evidence type="ECO:0000313" key="1">
    <source>
        <dbReference type="EMBL" id="CAG8468536.1"/>
    </source>
</evidence>
<dbReference type="EMBL" id="CAJVQC010000378">
    <property type="protein sequence ID" value="CAG8468536.1"/>
    <property type="molecule type" value="Genomic_DNA"/>
</dbReference>